<dbReference type="AlphaFoldDB" id="A0A1I2J7A3"/>
<dbReference type="Pfam" id="PF03843">
    <property type="entry name" value="Slp"/>
    <property type="match status" value="1"/>
</dbReference>
<dbReference type="STRING" id="1076937.SAMN04488120_10635"/>
<feature type="signal peptide" evidence="1">
    <location>
        <begin position="1"/>
        <end position="20"/>
    </location>
</feature>
<dbReference type="PROSITE" id="PS51257">
    <property type="entry name" value="PROKAR_LIPOPROTEIN"/>
    <property type="match status" value="1"/>
</dbReference>
<dbReference type="GO" id="GO:0019867">
    <property type="term" value="C:outer membrane"/>
    <property type="evidence" value="ECO:0007669"/>
    <property type="project" value="InterPro"/>
</dbReference>
<keyword evidence="2" id="KW-0449">Lipoprotein</keyword>
<accession>A0A1I2J7A3</accession>
<dbReference type="OrthoDB" id="5295757at2"/>
<dbReference type="PANTHER" id="PTHR37530">
    <property type="entry name" value="OUTER MEMBRANE PROTEIN SLP"/>
    <property type="match status" value="1"/>
</dbReference>
<reference evidence="2 3" key="1">
    <citation type="submission" date="2016-10" db="EMBL/GenBank/DDBJ databases">
        <authorList>
            <person name="de Groot N.N."/>
        </authorList>
    </citation>
    <scope>NUCLEOTIDE SEQUENCE [LARGE SCALE GENOMIC DNA]</scope>
    <source>
        <strain evidence="2 3">DSM 23609</strain>
    </source>
</reference>
<sequence length="201" mass="22527">MRFESMIAAGFAALFLSACATPAVLRGEFAELTPQQVAQNQRNDTATTPSRVRWGGTILSMKNSQEESCFEILGRPLDYSGRPVEGDQEQGRFLAYYKGFKDPEVFKPGREVTIVGTLAGVETRKIGEFSYTYPKVTAADIYLWRERRDPPATYIVDPFFYGPFFYPYPYYYPAFRPVARYAQTSAPESKAAATSPEPSGC</sequence>
<organism evidence="2 3">
    <name type="scientific">Fontimonas thermophila</name>
    <dbReference type="NCBI Taxonomy" id="1076937"/>
    <lineage>
        <taxon>Bacteria</taxon>
        <taxon>Pseudomonadati</taxon>
        <taxon>Pseudomonadota</taxon>
        <taxon>Gammaproteobacteria</taxon>
        <taxon>Nevskiales</taxon>
        <taxon>Nevskiaceae</taxon>
        <taxon>Fontimonas</taxon>
    </lineage>
</organism>
<gene>
    <name evidence="2" type="ORF">SAMN04488120_10635</name>
</gene>
<dbReference type="PANTHER" id="PTHR37530:SF1">
    <property type="entry name" value="OUTER MEMBRANE PROTEIN SLP"/>
    <property type="match status" value="1"/>
</dbReference>
<keyword evidence="1" id="KW-0732">Signal</keyword>
<dbReference type="RefSeq" id="WP_159431117.1">
    <property type="nucleotide sequence ID" value="NZ_FOOC01000006.1"/>
</dbReference>
<evidence type="ECO:0000313" key="3">
    <source>
        <dbReference type="Proteomes" id="UP000199771"/>
    </source>
</evidence>
<protein>
    <submittedName>
        <fullName evidence="2">Outer membrane lipoprotein</fullName>
    </submittedName>
</protein>
<feature type="chain" id="PRO_5011773141" evidence="1">
    <location>
        <begin position="21"/>
        <end position="201"/>
    </location>
</feature>
<proteinExistence type="predicted"/>
<keyword evidence="3" id="KW-1185">Reference proteome</keyword>
<dbReference type="EMBL" id="FOOC01000006">
    <property type="protein sequence ID" value="SFF50672.1"/>
    <property type="molecule type" value="Genomic_DNA"/>
</dbReference>
<evidence type="ECO:0000256" key="1">
    <source>
        <dbReference type="SAM" id="SignalP"/>
    </source>
</evidence>
<dbReference type="InterPro" id="IPR004658">
    <property type="entry name" value="OMP_Slp"/>
</dbReference>
<evidence type="ECO:0000313" key="2">
    <source>
        <dbReference type="EMBL" id="SFF50672.1"/>
    </source>
</evidence>
<name>A0A1I2J7A3_9GAMM</name>
<dbReference type="Proteomes" id="UP000199771">
    <property type="component" value="Unassembled WGS sequence"/>
</dbReference>
<dbReference type="PIRSF" id="PIRSF004982">
    <property type="entry name" value="SlP"/>
    <property type="match status" value="1"/>
</dbReference>